<reference evidence="16" key="1">
    <citation type="submission" date="2019-04" db="EMBL/GenBank/DDBJ databases">
        <title>Sequencing of skin fungus with MAO and IRED activity.</title>
        <authorList>
            <person name="Marsaioli A.J."/>
            <person name="Bonatto J.M.C."/>
            <person name="Reis Junior O."/>
        </authorList>
    </citation>
    <scope>NUCLEOTIDE SEQUENCE</scope>
    <source>
        <strain evidence="16">30M1</strain>
    </source>
</reference>
<sequence length="230" mass="23625">MKFLTLSMLVSLAAASPVTLAAPVTDSLEVRQLGTSTRNELEQGAAGTCPKVIFIFARASTEGGNMGSSTGPAVARALERTYGADGVWVQGVGGPYSADLASNALPGGTSTAAINEAVRLFNMANTKCPDTPIVSGGYSQGTAVIAGAIPKLDAALKERVVGTVLFGYTKNRQNNEGIDGYPASNLKVYCATGDLVCTGTLTITIAHFSYLDEAAGPAPQFLQSKIGNQS</sequence>
<feature type="active site" description="Proton donor/acceptor" evidence="12">
    <location>
        <position position="207"/>
    </location>
</feature>
<dbReference type="InterPro" id="IPR000675">
    <property type="entry name" value="Cutinase/axe"/>
</dbReference>
<dbReference type="GO" id="GO:0016052">
    <property type="term" value="P:carbohydrate catabolic process"/>
    <property type="evidence" value="ECO:0007669"/>
    <property type="project" value="TreeGrafter"/>
</dbReference>
<keyword evidence="8 13" id="KW-1015">Disulfide bond</keyword>
<evidence type="ECO:0000256" key="3">
    <source>
        <dbReference type="ARBA" id="ARBA00013095"/>
    </source>
</evidence>
<evidence type="ECO:0000313" key="16">
    <source>
        <dbReference type="EMBL" id="KAF2998797.1"/>
    </source>
</evidence>
<feature type="active site" evidence="12">
    <location>
        <position position="194"/>
    </location>
</feature>
<dbReference type="Proteomes" id="UP000801428">
    <property type="component" value="Unassembled WGS sequence"/>
</dbReference>
<dbReference type="InterPro" id="IPR043579">
    <property type="entry name" value="CUTINASE_2"/>
</dbReference>
<protein>
    <recommendedName>
        <fullName evidence="11 14">Cutinase</fullName>
        <ecNumber evidence="3 14">3.1.1.74</ecNumber>
    </recommendedName>
</protein>
<dbReference type="InterPro" id="IPR029058">
    <property type="entry name" value="AB_hydrolase_fold"/>
</dbReference>
<dbReference type="PANTHER" id="PTHR48250">
    <property type="entry name" value="CUTINASE 2-RELATED"/>
    <property type="match status" value="1"/>
</dbReference>
<name>A0A9P4TA27_CURKU</name>
<dbReference type="PRINTS" id="PR00129">
    <property type="entry name" value="CUTINASE"/>
</dbReference>
<feature type="chain" id="PRO_5040195921" description="Cutinase" evidence="15">
    <location>
        <begin position="16"/>
        <end position="230"/>
    </location>
</feature>
<evidence type="ECO:0000256" key="12">
    <source>
        <dbReference type="PIRSR" id="PIRSR611150-1"/>
    </source>
</evidence>
<dbReference type="FunFam" id="3.40.50.1820:FF:000235">
    <property type="entry name" value="Cutinase 1"/>
    <property type="match status" value="1"/>
</dbReference>
<evidence type="ECO:0000256" key="13">
    <source>
        <dbReference type="PIRSR" id="PIRSR611150-2"/>
    </source>
</evidence>
<feature type="disulfide bond" evidence="13">
    <location>
        <begin position="49"/>
        <end position="128"/>
    </location>
</feature>
<dbReference type="GO" id="GO:0050525">
    <property type="term" value="F:cutinase activity"/>
    <property type="evidence" value="ECO:0007669"/>
    <property type="project" value="UniProtKB-UniRule"/>
</dbReference>
<dbReference type="Gene3D" id="3.40.50.1820">
    <property type="entry name" value="alpha/beta hydrolase"/>
    <property type="match status" value="1"/>
</dbReference>
<dbReference type="InterPro" id="IPR011150">
    <property type="entry name" value="Cutinase_monf"/>
</dbReference>
<keyword evidence="7 14" id="KW-0378">Hydrolase</keyword>
<evidence type="ECO:0000256" key="15">
    <source>
        <dbReference type="SAM" id="SignalP"/>
    </source>
</evidence>
<proteinExistence type="inferred from homology"/>
<dbReference type="InterPro" id="IPR043580">
    <property type="entry name" value="CUTINASE_1"/>
</dbReference>
<evidence type="ECO:0000256" key="10">
    <source>
        <dbReference type="ARBA" id="ARBA00057514"/>
    </source>
</evidence>
<keyword evidence="17" id="KW-1185">Reference proteome</keyword>
<dbReference type="EMBL" id="SWKU01000018">
    <property type="protein sequence ID" value="KAF2998797.1"/>
    <property type="molecule type" value="Genomic_DNA"/>
</dbReference>
<organism evidence="16 17">
    <name type="scientific">Curvularia kusanoi</name>
    <name type="common">Cochliobolus kusanoi</name>
    <dbReference type="NCBI Taxonomy" id="90978"/>
    <lineage>
        <taxon>Eukaryota</taxon>
        <taxon>Fungi</taxon>
        <taxon>Dikarya</taxon>
        <taxon>Ascomycota</taxon>
        <taxon>Pezizomycotina</taxon>
        <taxon>Dothideomycetes</taxon>
        <taxon>Pleosporomycetidae</taxon>
        <taxon>Pleosporales</taxon>
        <taxon>Pleosporineae</taxon>
        <taxon>Pleosporaceae</taxon>
        <taxon>Curvularia</taxon>
    </lineage>
</organism>
<feature type="active site" description="Nucleophile" evidence="12">
    <location>
        <position position="139"/>
    </location>
</feature>
<dbReference type="PROSITE" id="PS00931">
    <property type="entry name" value="CUTINASE_2"/>
    <property type="match status" value="1"/>
</dbReference>
<dbReference type="SMART" id="SM01110">
    <property type="entry name" value="Cutinase"/>
    <property type="match status" value="1"/>
</dbReference>
<feature type="disulfide bond" evidence="13">
    <location>
        <begin position="190"/>
        <end position="197"/>
    </location>
</feature>
<comment type="caution">
    <text evidence="16">The sequence shown here is derived from an EMBL/GenBank/DDBJ whole genome shotgun (WGS) entry which is preliminary data.</text>
</comment>
<keyword evidence="5 14" id="KW-0964">Secreted</keyword>
<evidence type="ECO:0000256" key="11">
    <source>
        <dbReference type="ARBA" id="ARBA00074522"/>
    </source>
</evidence>
<evidence type="ECO:0000256" key="2">
    <source>
        <dbReference type="ARBA" id="ARBA00007534"/>
    </source>
</evidence>
<evidence type="ECO:0000256" key="6">
    <source>
        <dbReference type="ARBA" id="ARBA00022729"/>
    </source>
</evidence>
<dbReference type="SUPFAM" id="SSF53474">
    <property type="entry name" value="alpha/beta-Hydrolases"/>
    <property type="match status" value="1"/>
</dbReference>
<dbReference type="AlphaFoldDB" id="A0A9P4TA27"/>
<evidence type="ECO:0000256" key="5">
    <source>
        <dbReference type="ARBA" id="ARBA00022525"/>
    </source>
</evidence>
<keyword evidence="6 15" id="KW-0732">Signal</keyword>
<comment type="similarity">
    <text evidence="2 14">Belongs to the cutinase family.</text>
</comment>
<feature type="signal peptide" evidence="15">
    <location>
        <begin position="1"/>
        <end position="15"/>
    </location>
</feature>
<dbReference type="OrthoDB" id="3225429at2759"/>
<dbReference type="PROSITE" id="PS00155">
    <property type="entry name" value="CUTINASE_1"/>
    <property type="match status" value="1"/>
</dbReference>
<evidence type="ECO:0000256" key="8">
    <source>
        <dbReference type="ARBA" id="ARBA00023157"/>
    </source>
</evidence>
<evidence type="ECO:0000256" key="9">
    <source>
        <dbReference type="ARBA" id="ARBA00034045"/>
    </source>
</evidence>
<keyword evidence="4 14" id="KW-0719">Serine esterase</keyword>
<comment type="subcellular location">
    <subcellularLocation>
        <location evidence="1 14">Secreted</location>
    </subcellularLocation>
</comment>
<dbReference type="PANTHER" id="PTHR48250:SF3">
    <property type="entry name" value="CUTINASE 1-RELATED"/>
    <property type="match status" value="1"/>
</dbReference>
<dbReference type="GO" id="GO:0005576">
    <property type="term" value="C:extracellular region"/>
    <property type="evidence" value="ECO:0007669"/>
    <property type="project" value="UniProtKB-SubCell"/>
</dbReference>
<dbReference type="Pfam" id="PF01083">
    <property type="entry name" value="Cutinase"/>
    <property type="match status" value="1"/>
</dbReference>
<dbReference type="EC" id="3.1.1.74" evidence="3 14"/>
<evidence type="ECO:0000256" key="4">
    <source>
        <dbReference type="ARBA" id="ARBA00022487"/>
    </source>
</evidence>
<comment type="function">
    <text evidence="10">Catalyzes the hydrolysis of complex carboxylic polyesters found in the cell wall of plants. Degrades cutin, a macromolecule that forms the structure of the plant cuticle. Allows pathogenic fungi to penetrate through the cuticular barrier into the host plant during the initial stage of fungal infection.</text>
</comment>
<evidence type="ECO:0000313" key="17">
    <source>
        <dbReference type="Proteomes" id="UP000801428"/>
    </source>
</evidence>
<comment type="catalytic activity">
    <reaction evidence="9 14">
        <text>cutin + H2O = cutin monomers.</text>
        <dbReference type="EC" id="3.1.1.74"/>
    </reaction>
</comment>
<evidence type="ECO:0000256" key="14">
    <source>
        <dbReference type="RuleBase" id="RU361263"/>
    </source>
</evidence>
<accession>A0A9P4TA27</accession>
<evidence type="ECO:0000256" key="1">
    <source>
        <dbReference type="ARBA" id="ARBA00004613"/>
    </source>
</evidence>
<evidence type="ECO:0000256" key="7">
    <source>
        <dbReference type="ARBA" id="ARBA00022801"/>
    </source>
</evidence>
<gene>
    <name evidence="16" type="ORF">E8E13_000750</name>
</gene>